<dbReference type="Proteomes" id="UP000240996">
    <property type="component" value="Unassembled WGS sequence"/>
</dbReference>
<dbReference type="SUPFAM" id="SSF55073">
    <property type="entry name" value="Nucleotide cyclase"/>
    <property type="match status" value="1"/>
</dbReference>
<dbReference type="InterPro" id="IPR043128">
    <property type="entry name" value="Rev_trsase/Diguanyl_cyclase"/>
</dbReference>
<dbReference type="PANTHER" id="PTHR33121:SF70">
    <property type="entry name" value="SIGNALING PROTEIN YKOW"/>
    <property type="match status" value="1"/>
</dbReference>
<evidence type="ECO:0000259" key="2">
    <source>
        <dbReference type="PROSITE" id="PS50887"/>
    </source>
</evidence>
<dbReference type="InterPro" id="IPR001633">
    <property type="entry name" value="EAL_dom"/>
</dbReference>
<dbReference type="CDD" id="cd01948">
    <property type="entry name" value="EAL"/>
    <property type="match status" value="1"/>
</dbReference>
<name>A0A2T4YLJ1_9SPHN</name>
<dbReference type="InterPro" id="IPR000160">
    <property type="entry name" value="GGDEF_dom"/>
</dbReference>
<gene>
    <name evidence="3" type="ORF">C8J24_3406</name>
</gene>
<dbReference type="Pfam" id="PF00563">
    <property type="entry name" value="EAL"/>
    <property type="match status" value="1"/>
</dbReference>
<sequence length="571" mass="59458">MTPATLDTKDMLNRTMLFACSFRHFAEIADIAVACGWDAVVTATASGIDPAYAESGAPVVLIDARGAIAQGLAAAQTIAPRVAEDGAALLFVLSRRDCTALDRVFELGATHFLIDPASDGELIQSLRFAARHVTRAPGRPGIVDRRDAMAGARFGRDPNLAQQWIAARIGDGQPVSVVLVSLSRLDIVNAAHGRPAVDSLIEVAVERAEAVAAEAMAGAARVARLGGADLALVVGAGAADIAALIAALDEALARPFAVANALAVLGCRFGVASHQPGDPSDPADGAATLMRRAFGALAKAKTSDGAMLQIASAAHDMSLDALAIDLHHAIELDEIDIRFQPQVEIASGRITGVEALARWDHRKLGPLGADALFAAADRADLGIALSDHIQRLVLARALAWPEALATLRVSLNLTAADIARPGFATLFLARVDDSGFPRGRLTVEITETGLIADLASASTLLTELRGAGCRVAIDDFGTGYSSLAYLKDLPLDYVKIDKALVHDIGGSPRDRVVVAGAITMARSLGLSVIAEGVETREQLELLAACGASLYQGFLLSEPVGDAALLELVTRT</sequence>
<organism evidence="3 4">
    <name type="scientific">Sphingomonas aerolata</name>
    <dbReference type="NCBI Taxonomy" id="185951"/>
    <lineage>
        <taxon>Bacteria</taxon>
        <taxon>Pseudomonadati</taxon>
        <taxon>Pseudomonadota</taxon>
        <taxon>Alphaproteobacteria</taxon>
        <taxon>Sphingomonadales</taxon>
        <taxon>Sphingomonadaceae</taxon>
        <taxon>Sphingomonas</taxon>
    </lineage>
</organism>
<protein>
    <submittedName>
        <fullName evidence="3">EAL domain-containing protein (Putative c-di-GMP-specific phosphodiesterase class I)</fullName>
    </submittedName>
</protein>
<dbReference type="EMBL" id="PZZN01000004">
    <property type="protein sequence ID" value="PTM44133.1"/>
    <property type="molecule type" value="Genomic_DNA"/>
</dbReference>
<dbReference type="InterPro" id="IPR011006">
    <property type="entry name" value="CheY-like_superfamily"/>
</dbReference>
<feature type="domain" description="GGDEF" evidence="2">
    <location>
        <begin position="173"/>
        <end position="313"/>
    </location>
</feature>
<dbReference type="Gene3D" id="3.30.70.270">
    <property type="match status" value="1"/>
</dbReference>
<evidence type="ECO:0000313" key="3">
    <source>
        <dbReference type="EMBL" id="PTM44133.1"/>
    </source>
</evidence>
<dbReference type="SMART" id="SM00052">
    <property type="entry name" value="EAL"/>
    <property type="match status" value="1"/>
</dbReference>
<dbReference type="AlphaFoldDB" id="A0A2T4YLJ1"/>
<dbReference type="SUPFAM" id="SSF52172">
    <property type="entry name" value="CheY-like"/>
    <property type="match status" value="1"/>
</dbReference>
<dbReference type="InterPro" id="IPR050706">
    <property type="entry name" value="Cyclic-di-GMP_PDE-like"/>
</dbReference>
<dbReference type="Gene3D" id="3.20.20.450">
    <property type="entry name" value="EAL domain"/>
    <property type="match status" value="1"/>
</dbReference>
<dbReference type="PROSITE" id="PS50883">
    <property type="entry name" value="EAL"/>
    <property type="match status" value="1"/>
</dbReference>
<dbReference type="GO" id="GO:0071111">
    <property type="term" value="F:cyclic-guanylate-specific phosphodiesterase activity"/>
    <property type="evidence" value="ECO:0007669"/>
    <property type="project" value="InterPro"/>
</dbReference>
<dbReference type="InterPro" id="IPR029787">
    <property type="entry name" value="Nucleotide_cyclase"/>
</dbReference>
<accession>A0A2T4YLJ1</accession>
<evidence type="ECO:0000313" key="4">
    <source>
        <dbReference type="Proteomes" id="UP000240996"/>
    </source>
</evidence>
<comment type="caution">
    <text evidence="3">The sequence shown here is derived from an EMBL/GenBank/DDBJ whole genome shotgun (WGS) entry which is preliminary data.</text>
</comment>
<dbReference type="PANTHER" id="PTHR33121">
    <property type="entry name" value="CYCLIC DI-GMP PHOSPHODIESTERASE PDEF"/>
    <property type="match status" value="1"/>
</dbReference>
<dbReference type="SMART" id="SM00267">
    <property type="entry name" value="GGDEF"/>
    <property type="match status" value="1"/>
</dbReference>
<dbReference type="Pfam" id="PF00990">
    <property type="entry name" value="GGDEF"/>
    <property type="match status" value="1"/>
</dbReference>
<feature type="domain" description="EAL" evidence="1">
    <location>
        <begin position="319"/>
        <end position="571"/>
    </location>
</feature>
<reference evidence="3 4" key="1">
    <citation type="submission" date="2018-04" db="EMBL/GenBank/DDBJ databases">
        <title>Genomic Encyclopedia of Type Strains, Phase III (KMG-III): the genomes of soil and plant-associated and newly described type strains.</title>
        <authorList>
            <person name="Whitman W."/>
        </authorList>
    </citation>
    <scope>NUCLEOTIDE SEQUENCE [LARGE SCALE GENOMIC DNA]</scope>
    <source>
        <strain evidence="3 4">NW12</strain>
    </source>
</reference>
<dbReference type="SUPFAM" id="SSF141868">
    <property type="entry name" value="EAL domain-like"/>
    <property type="match status" value="1"/>
</dbReference>
<dbReference type="PROSITE" id="PS50887">
    <property type="entry name" value="GGDEF"/>
    <property type="match status" value="1"/>
</dbReference>
<dbReference type="InterPro" id="IPR035919">
    <property type="entry name" value="EAL_sf"/>
</dbReference>
<evidence type="ECO:0000259" key="1">
    <source>
        <dbReference type="PROSITE" id="PS50883"/>
    </source>
</evidence>
<keyword evidence="4" id="KW-1185">Reference proteome</keyword>
<proteinExistence type="predicted"/>